<protein>
    <submittedName>
        <fullName evidence="2">Uncharacterized protein</fullName>
    </submittedName>
</protein>
<proteinExistence type="predicted"/>
<evidence type="ECO:0000256" key="1">
    <source>
        <dbReference type="SAM" id="MobiDB-lite"/>
    </source>
</evidence>
<dbReference type="InterPro" id="IPR035979">
    <property type="entry name" value="RBD_domain_sf"/>
</dbReference>
<accession>A0A9P1M6W8</accession>
<dbReference type="GO" id="GO:0003676">
    <property type="term" value="F:nucleic acid binding"/>
    <property type="evidence" value="ECO:0007669"/>
    <property type="project" value="InterPro"/>
</dbReference>
<comment type="caution">
    <text evidence="2">The sequence shown here is derived from an EMBL/GenBank/DDBJ whole genome shotgun (WGS) entry which is preliminary data.</text>
</comment>
<dbReference type="AlphaFoldDB" id="A0A9P1M6W8"/>
<reference evidence="2" key="1">
    <citation type="submission" date="2022-11" db="EMBL/GenBank/DDBJ databases">
        <authorList>
            <person name="Scott C."/>
            <person name="Bruce N."/>
        </authorList>
    </citation>
    <scope>NUCLEOTIDE SEQUENCE</scope>
</reference>
<sequence>METHEAAAMAICQMNGYLVHGRPLKCSWGKDKTPTQGGFDPSQQGFSPQSAQGPGFLRLQLDISPSTVRDNSAASPVTTAALVDSRRPGTEVRTWVTVVLRVPAATVAEVNPQRSVVSGAQPEPEL</sequence>
<dbReference type="InterPro" id="IPR012677">
    <property type="entry name" value="Nucleotide-bd_a/b_plait_sf"/>
</dbReference>
<dbReference type="Gene3D" id="3.30.70.330">
    <property type="match status" value="1"/>
</dbReference>
<keyword evidence="3" id="KW-1185">Reference proteome</keyword>
<gene>
    <name evidence="2" type="ORF">PPNO1_LOCUS1613</name>
</gene>
<dbReference type="Proteomes" id="UP000838763">
    <property type="component" value="Unassembled WGS sequence"/>
</dbReference>
<name>A0A9P1M6W8_9PEZI</name>
<dbReference type="OrthoDB" id="8093034at2759"/>
<evidence type="ECO:0000313" key="3">
    <source>
        <dbReference type="Proteomes" id="UP000838763"/>
    </source>
</evidence>
<feature type="compositionally biased region" description="Polar residues" evidence="1">
    <location>
        <begin position="41"/>
        <end position="52"/>
    </location>
</feature>
<organism evidence="2 3">
    <name type="scientific">Parascedosporium putredinis</name>
    <dbReference type="NCBI Taxonomy" id="1442378"/>
    <lineage>
        <taxon>Eukaryota</taxon>
        <taxon>Fungi</taxon>
        <taxon>Dikarya</taxon>
        <taxon>Ascomycota</taxon>
        <taxon>Pezizomycotina</taxon>
        <taxon>Sordariomycetes</taxon>
        <taxon>Hypocreomycetidae</taxon>
        <taxon>Microascales</taxon>
        <taxon>Microascaceae</taxon>
        <taxon>Parascedosporium</taxon>
    </lineage>
</organism>
<feature type="region of interest" description="Disordered" evidence="1">
    <location>
        <begin position="29"/>
        <end position="55"/>
    </location>
</feature>
<dbReference type="EMBL" id="CALLCH030000003">
    <property type="protein sequence ID" value="CAI4211840.1"/>
    <property type="molecule type" value="Genomic_DNA"/>
</dbReference>
<evidence type="ECO:0000313" key="2">
    <source>
        <dbReference type="EMBL" id="CAI4211840.1"/>
    </source>
</evidence>
<dbReference type="SUPFAM" id="SSF54928">
    <property type="entry name" value="RNA-binding domain, RBD"/>
    <property type="match status" value="1"/>
</dbReference>